<dbReference type="RefSeq" id="WP_219724700.1">
    <property type="nucleotide sequence ID" value="NZ_NMQE01000453.1"/>
</dbReference>
<proteinExistence type="predicted"/>
<feature type="region of interest" description="Disordered" evidence="1">
    <location>
        <begin position="1"/>
        <end position="89"/>
    </location>
</feature>
<organism evidence="2 3">
    <name type="scientific">Fischerella thermalis CCMEE 5318</name>
    <dbReference type="NCBI Taxonomy" id="2019666"/>
    <lineage>
        <taxon>Bacteria</taxon>
        <taxon>Bacillati</taxon>
        <taxon>Cyanobacteriota</taxon>
        <taxon>Cyanophyceae</taxon>
        <taxon>Nostocales</taxon>
        <taxon>Hapalosiphonaceae</taxon>
        <taxon>Fischerella</taxon>
    </lineage>
</organism>
<dbReference type="AlphaFoldDB" id="A0A2N6LDG5"/>
<evidence type="ECO:0000313" key="2">
    <source>
        <dbReference type="EMBL" id="PMB21166.1"/>
    </source>
</evidence>
<gene>
    <name evidence="2" type="ORF">CEN46_14965</name>
</gene>
<feature type="non-terminal residue" evidence="2">
    <location>
        <position position="1"/>
    </location>
</feature>
<protein>
    <submittedName>
        <fullName evidence="2">Uncharacterized protein</fullName>
    </submittedName>
</protein>
<name>A0A2N6LDG5_9CYAN</name>
<comment type="caution">
    <text evidence="2">The sequence shown here is derived from an EMBL/GenBank/DDBJ whole genome shotgun (WGS) entry which is preliminary data.</text>
</comment>
<evidence type="ECO:0000256" key="1">
    <source>
        <dbReference type="SAM" id="MobiDB-lite"/>
    </source>
</evidence>
<sequence length="136" mass="14462">MVDIGGYVAGGVDNSPTNTVSNPPQKSEDVPKTPPTPQPPQEGDQGTPTPPQEDAPKDDKRPPRGKIEGEIDERGNGRIGGEYSLGGPWSTGVSVTLERGRVANWELEVRNQGSRGGVSIGIGSGRRGKLGFRWEF</sequence>
<feature type="compositionally biased region" description="Basic and acidic residues" evidence="1">
    <location>
        <begin position="54"/>
        <end position="76"/>
    </location>
</feature>
<feature type="compositionally biased region" description="Polar residues" evidence="1">
    <location>
        <begin position="14"/>
        <end position="25"/>
    </location>
</feature>
<evidence type="ECO:0000313" key="3">
    <source>
        <dbReference type="Proteomes" id="UP000235081"/>
    </source>
</evidence>
<dbReference type="EMBL" id="NMQE01000453">
    <property type="protein sequence ID" value="PMB21166.1"/>
    <property type="molecule type" value="Genomic_DNA"/>
</dbReference>
<reference evidence="2 3" key="1">
    <citation type="submission" date="2017-07" db="EMBL/GenBank/DDBJ databases">
        <title>Genomes of Fischerella (Mastigocladus) sp. strains.</title>
        <authorList>
            <person name="Miller S.R."/>
        </authorList>
    </citation>
    <scope>NUCLEOTIDE SEQUENCE [LARGE SCALE GENOMIC DNA]</scope>
    <source>
        <strain evidence="2 3">CCMEE 5318</strain>
    </source>
</reference>
<accession>A0A2N6LDG5</accession>
<dbReference type="Proteomes" id="UP000235081">
    <property type="component" value="Unassembled WGS sequence"/>
</dbReference>